<evidence type="ECO:0000313" key="3">
    <source>
        <dbReference type="EMBL" id="OTO10602.1"/>
    </source>
</evidence>
<reference evidence="3" key="1">
    <citation type="submission" date="2017-05" db="EMBL/GenBank/DDBJ databases">
        <title>The Genome Sequence of Enterococcus sp. 4G2_DIV0659.</title>
        <authorList>
            <consortium name="The Broad Institute Genomics Platform"/>
            <consortium name="The Broad Institute Genomic Center for Infectious Diseases"/>
            <person name="Earl A."/>
            <person name="Manson A."/>
            <person name="Schwartman J."/>
            <person name="Gilmore M."/>
            <person name="Abouelleil A."/>
            <person name="Cao P."/>
            <person name="Chapman S."/>
            <person name="Cusick C."/>
            <person name="Shea T."/>
            <person name="Young S."/>
            <person name="Neafsey D."/>
            <person name="Nusbaum C."/>
            <person name="Birren B."/>
        </authorList>
    </citation>
    <scope>NUCLEOTIDE SEQUENCE [LARGE SCALE GENOMIC DNA]</scope>
    <source>
        <strain evidence="3">4G2_DIV0659</strain>
    </source>
</reference>
<gene>
    <name evidence="2" type="ORF">A5880_000192</name>
    <name evidence="3" type="ORF">A5880_001286</name>
</gene>
<accession>A0A242CLE2</accession>
<evidence type="ECO:0000313" key="2">
    <source>
        <dbReference type="EMBL" id="MEI5992670.1"/>
    </source>
</evidence>
<dbReference type="SUPFAM" id="SSF46955">
    <property type="entry name" value="Putative DNA-binding domain"/>
    <property type="match status" value="1"/>
</dbReference>
<dbReference type="STRING" id="1834181.A5880_001286"/>
<proteinExistence type="predicted"/>
<dbReference type="OrthoDB" id="6006at2"/>
<dbReference type="PROSITE" id="PS50937">
    <property type="entry name" value="HTH_MERR_2"/>
    <property type="match status" value="1"/>
</dbReference>
<keyword evidence="4" id="KW-1185">Reference proteome</keyword>
<dbReference type="AlphaFoldDB" id="A0A242CLE2"/>
<dbReference type="InterPro" id="IPR009061">
    <property type="entry name" value="DNA-bd_dom_put_sf"/>
</dbReference>
<evidence type="ECO:0000313" key="4">
    <source>
        <dbReference type="Proteomes" id="UP000195139"/>
    </source>
</evidence>
<dbReference type="EMBL" id="NGLE01000001">
    <property type="protein sequence ID" value="OTO10602.1"/>
    <property type="molecule type" value="Genomic_DNA"/>
</dbReference>
<dbReference type="EMBL" id="NGLE02000001">
    <property type="protein sequence ID" value="MEI5992670.1"/>
    <property type="molecule type" value="Genomic_DNA"/>
</dbReference>
<reference evidence="2 4" key="2">
    <citation type="submission" date="2018-07" db="EMBL/GenBank/DDBJ databases">
        <title>The Genome Sequence of Enterococcus sp. DIV0659b.</title>
        <authorList>
            <consortium name="The Broad Institute Genomics Platform"/>
            <consortium name="The Broad Institute Genomic Center for Infectious Diseases"/>
            <person name="Earl A."/>
            <person name="Manson A."/>
            <person name="Schwartman J."/>
            <person name="Gilmore M."/>
            <person name="Abouelleil A."/>
            <person name="Cao P."/>
            <person name="Chapman S."/>
            <person name="Cusick C."/>
            <person name="Shea T."/>
            <person name="Young S."/>
            <person name="Neafsey D."/>
            <person name="Nusbaum C."/>
            <person name="Birren B."/>
        </authorList>
    </citation>
    <scope>NUCLEOTIDE SEQUENCE [LARGE SCALE GENOMIC DNA]</scope>
    <source>
        <strain evidence="2 4">4G2_DIV0659</strain>
    </source>
</reference>
<evidence type="ECO:0000259" key="1">
    <source>
        <dbReference type="PROSITE" id="PS50937"/>
    </source>
</evidence>
<dbReference type="InterPro" id="IPR000551">
    <property type="entry name" value="MerR-type_HTH_dom"/>
</dbReference>
<dbReference type="RefSeq" id="WP_143353630.1">
    <property type="nucleotide sequence ID" value="NZ_NGLE02000001.1"/>
</dbReference>
<sequence>MTRNNYNFRQFSNEDLNWVRIVQALRVAGIGLAEKRHVDLCEVRRSTIEERSQLLIKQRINAETEMMKMQERLLILEEKERCYETLSLQNGIDYRNPKKAD</sequence>
<dbReference type="GO" id="GO:0006355">
    <property type="term" value="P:regulation of DNA-templated transcription"/>
    <property type="evidence" value="ECO:0007669"/>
    <property type="project" value="InterPro"/>
</dbReference>
<protein>
    <recommendedName>
        <fullName evidence="1">HTH merR-type domain-containing protein</fullName>
    </recommendedName>
</protein>
<name>A0A242CLE2_9ENTE</name>
<comment type="caution">
    <text evidence="3">The sequence shown here is derived from an EMBL/GenBank/DDBJ whole genome shotgun (WGS) entry which is preliminary data.</text>
</comment>
<dbReference type="Gene3D" id="1.10.1660.10">
    <property type="match status" value="1"/>
</dbReference>
<dbReference type="Proteomes" id="UP000195139">
    <property type="component" value="Unassembled WGS sequence"/>
</dbReference>
<feature type="domain" description="HTH merR-type" evidence="1">
    <location>
        <begin position="1"/>
        <end position="40"/>
    </location>
</feature>
<organism evidence="3">
    <name type="scientific">Candidatus Enterococcus mansonii</name>
    <dbReference type="NCBI Taxonomy" id="1834181"/>
    <lineage>
        <taxon>Bacteria</taxon>
        <taxon>Bacillati</taxon>
        <taxon>Bacillota</taxon>
        <taxon>Bacilli</taxon>
        <taxon>Lactobacillales</taxon>
        <taxon>Enterococcaceae</taxon>
        <taxon>Enterococcus</taxon>
    </lineage>
</organism>
<dbReference type="GO" id="GO:0003677">
    <property type="term" value="F:DNA binding"/>
    <property type="evidence" value="ECO:0007669"/>
    <property type="project" value="InterPro"/>
</dbReference>